<dbReference type="EMBL" id="AHMM02000017">
    <property type="protein sequence ID" value="EQA36800.1"/>
    <property type="molecule type" value="Genomic_DNA"/>
</dbReference>
<evidence type="ECO:0000313" key="2">
    <source>
        <dbReference type="Proteomes" id="UP000018719"/>
    </source>
</evidence>
<organism evidence="1 2">
    <name type="scientific">Leptospira inadai serovar Lyme str. 10</name>
    <dbReference type="NCBI Taxonomy" id="1049790"/>
    <lineage>
        <taxon>Bacteria</taxon>
        <taxon>Pseudomonadati</taxon>
        <taxon>Spirochaetota</taxon>
        <taxon>Spirochaetia</taxon>
        <taxon>Leptospirales</taxon>
        <taxon>Leptospiraceae</taxon>
        <taxon>Leptospira</taxon>
    </lineage>
</organism>
<gene>
    <name evidence="1" type="ORF">LEP1GSC047_3028</name>
</gene>
<reference evidence="1 2" key="1">
    <citation type="submission" date="2013-05" db="EMBL/GenBank/DDBJ databases">
        <authorList>
            <person name="Harkins D.M."/>
            <person name="Durkin A.S."/>
            <person name="Brinkac L.M."/>
            <person name="Haft D.H."/>
            <person name="Selengut J.D."/>
            <person name="Sanka R."/>
            <person name="DePew J."/>
            <person name="Purushe J."/>
            <person name="Hartskeerl R.A."/>
            <person name="Ahmed A."/>
            <person name="van der Linden H."/>
            <person name="Goris M.G.A."/>
            <person name="Vinetz J.M."/>
            <person name="Sutton G.G."/>
            <person name="Nierman W.C."/>
            <person name="Fouts D.E."/>
        </authorList>
    </citation>
    <scope>NUCLEOTIDE SEQUENCE [LARGE SCALE GENOMIC DNA]</scope>
    <source>
        <strain evidence="1 2">10</strain>
    </source>
</reference>
<sequence length="42" mass="5011">MFALIGSIEKNKSNFRRFTALAYDPFYLFNFPARDIFLKFAE</sequence>
<dbReference type="AlphaFoldDB" id="V6HJ21"/>
<protein>
    <submittedName>
        <fullName evidence="1">Uncharacterized protein</fullName>
    </submittedName>
</protein>
<evidence type="ECO:0000313" key="1">
    <source>
        <dbReference type="EMBL" id="EQA36800.1"/>
    </source>
</evidence>
<name>V6HJ21_9LEPT</name>
<dbReference type="Proteomes" id="UP000018719">
    <property type="component" value="Unassembled WGS sequence"/>
</dbReference>
<proteinExistence type="predicted"/>
<comment type="caution">
    <text evidence="1">The sequence shown here is derived from an EMBL/GenBank/DDBJ whole genome shotgun (WGS) entry which is preliminary data.</text>
</comment>
<accession>V6HJ21</accession>